<dbReference type="RefSeq" id="WP_073480422.1">
    <property type="nucleotide sequence ID" value="NZ_FQVN01000002.1"/>
</dbReference>
<name>A0A1M4XSJ3_STRHI</name>
<dbReference type="EMBL" id="FQVN01000002">
    <property type="protein sequence ID" value="SHE96425.1"/>
    <property type="molecule type" value="Genomic_DNA"/>
</dbReference>
<keyword evidence="2" id="KW-1185">Reference proteome</keyword>
<dbReference type="STRING" id="2017.SAMN05444320_102105"/>
<proteinExistence type="predicted"/>
<protein>
    <submittedName>
        <fullName evidence="1">Uncharacterized protein</fullName>
    </submittedName>
</protein>
<reference evidence="1 2" key="1">
    <citation type="submission" date="2016-11" db="EMBL/GenBank/DDBJ databases">
        <authorList>
            <person name="Jaros S."/>
            <person name="Januszkiewicz K."/>
            <person name="Wedrychowicz H."/>
        </authorList>
    </citation>
    <scope>NUCLEOTIDE SEQUENCE [LARGE SCALE GENOMIC DNA]</scope>
    <source>
        <strain evidence="1 2">DSM 44523</strain>
    </source>
</reference>
<dbReference type="OrthoDB" id="3700147at2"/>
<dbReference type="AlphaFoldDB" id="A0A1M4XSJ3"/>
<accession>A0A1M4XSJ3</accession>
<sequence length="174" mass="19655">MGPEVHYAQDVDYLEAVAAPDGVVVRMSENVAVVVEHILERLTRFLADGEAPGPRRWFGLRRAPSTEDLLDRMFPDAYQDSASTAAFRARHRSAMRAEALAAAQRVRQRWAGQPLMYLERQDVDDWFVVAGLARFLFGGRRRSRDVMEVVWLNFLMDRLVAASHPSLSALAQLS</sequence>
<gene>
    <name evidence="1" type="ORF">SAMN05444320_102105</name>
</gene>
<dbReference type="InterPro" id="IPR018561">
    <property type="entry name" value="AosR"/>
</dbReference>
<dbReference type="Pfam" id="PF09438">
    <property type="entry name" value="DUF2017"/>
    <property type="match status" value="1"/>
</dbReference>
<evidence type="ECO:0000313" key="2">
    <source>
        <dbReference type="Proteomes" id="UP000184501"/>
    </source>
</evidence>
<evidence type="ECO:0000313" key="1">
    <source>
        <dbReference type="EMBL" id="SHE96425.1"/>
    </source>
</evidence>
<organism evidence="1 2">
    <name type="scientific">Streptoalloteichus hindustanus</name>
    <dbReference type="NCBI Taxonomy" id="2017"/>
    <lineage>
        <taxon>Bacteria</taxon>
        <taxon>Bacillati</taxon>
        <taxon>Actinomycetota</taxon>
        <taxon>Actinomycetes</taxon>
        <taxon>Pseudonocardiales</taxon>
        <taxon>Pseudonocardiaceae</taxon>
        <taxon>Streptoalloteichus</taxon>
    </lineage>
</organism>
<dbReference type="Proteomes" id="UP000184501">
    <property type="component" value="Unassembled WGS sequence"/>
</dbReference>